<gene>
    <name evidence="2" type="ORF">H9637_15010</name>
</gene>
<evidence type="ECO:0000313" key="3">
    <source>
        <dbReference type="Proteomes" id="UP000627166"/>
    </source>
</evidence>
<dbReference type="Gene3D" id="3.30.70.1290">
    <property type="entry name" value="Transposase IS200-like"/>
    <property type="match status" value="1"/>
</dbReference>
<protein>
    <submittedName>
        <fullName evidence="2">Transposase</fullName>
    </submittedName>
</protein>
<organism evidence="2 3">
    <name type="scientific">Clostridium faecium</name>
    <dbReference type="NCBI Taxonomy" id="2762223"/>
    <lineage>
        <taxon>Bacteria</taxon>
        <taxon>Bacillati</taxon>
        <taxon>Bacillota</taxon>
        <taxon>Clostridia</taxon>
        <taxon>Eubacteriales</taxon>
        <taxon>Clostridiaceae</taxon>
        <taxon>Clostridium</taxon>
    </lineage>
</organism>
<comment type="caution">
    <text evidence="2">The sequence shown here is derived from an EMBL/GenBank/DDBJ whole genome shotgun (WGS) entry which is preliminary data.</text>
</comment>
<evidence type="ECO:0000259" key="1">
    <source>
        <dbReference type="Pfam" id="PF01797"/>
    </source>
</evidence>
<dbReference type="InterPro" id="IPR002686">
    <property type="entry name" value="Transposase_17"/>
</dbReference>
<keyword evidence="3" id="KW-1185">Reference proteome</keyword>
<dbReference type="InterPro" id="IPR036515">
    <property type="entry name" value="Transposase_17_sf"/>
</dbReference>
<sequence>MSDHVHLFISAPPTVASVDIVRKLKSISANKFLFT</sequence>
<dbReference type="Pfam" id="PF01797">
    <property type="entry name" value="Y1_Tnp"/>
    <property type="match status" value="1"/>
</dbReference>
<proteinExistence type="predicted"/>
<dbReference type="SUPFAM" id="SSF143422">
    <property type="entry name" value="Transposase IS200-like"/>
    <property type="match status" value="1"/>
</dbReference>
<accession>A0ABR8YVT9</accession>
<evidence type="ECO:0000313" key="2">
    <source>
        <dbReference type="EMBL" id="MBD8048330.1"/>
    </source>
</evidence>
<feature type="domain" description="Transposase IS200-like" evidence="1">
    <location>
        <begin position="1"/>
        <end position="32"/>
    </location>
</feature>
<reference evidence="2 3" key="1">
    <citation type="submission" date="2020-08" db="EMBL/GenBank/DDBJ databases">
        <title>A Genomic Blueprint of the Chicken Gut Microbiome.</title>
        <authorList>
            <person name="Gilroy R."/>
            <person name="Ravi A."/>
            <person name="Getino M."/>
            <person name="Pursley I."/>
            <person name="Horton D.L."/>
            <person name="Alikhan N.-F."/>
            <person name="Baker D."/>
            <person name="Gharbi K."/>
            <person name="Hall N."/>
            <person name="Watson M."/>
            <person name="Adriaenssens E.M."/>
            <person name="Foster-Nyarko E."/>
            <person name="Jarju S."/>
            <person name="Secka A."/>
            <person name="Antonio M."/>
            <person name="Oren A."/>
            <person name="Chaudhuri R."/>
            <person name="La Ragione R.M."/>
            <person name="Hildebrand F."/>
            <person name="Pallen M.J."/>
        </authorList>
    </citation>
    <scope>NUCLEOTIDE SEQUENCE [LARGE SCALE GENOMIC DNA]</scope>
    <source>
        <strain evidence="2 3">N37</strain>
    </source>
</reference>
<dbReference type="EMBL" id="JACSQB010000129">
    <property type="protein sequence ID" value="MBD8048330.1"/>
    <property type="molecule type" value="Genomic_DNA"/>
</dbReference>
<dbReference type="Proteomes" id="UP000627166">
    <property type="component" value="Unassembled WGS sequence"/>
</dbReference>
<name>A0ABR8YVT9_9CLOT</name>